<dbReference type="Pfam" id="PF00005">
    <property type="entry name" value="ABC_tran"/>
    <property type="match status" value="1"/>
</dbReference>
<evidence type="ECO:0000256" key="1">
    <source>
        <dbReference type="ARBA" id="ARBA00022448"/>
    </source>
</evidence>
<dbReference type="InterPro" id="IPR056228">
    <property type="entry name" value="ABCC10-like_N"/>
</dbReference>
<evidence type="ECO:0000256" key="5">
    <source>
        <dbReference type="ARBA" id="ARBA00022989"/>
    </source>
</evidence>
<dbReference type="InterPro" id="IPR036640">
    <property type="entry name" value="ABC1_TM_sf"/>
</dbReference>
<dbReference type="OrthoDB" id="6500128at2759"/>
<dbReference type="GO" id="GO:0016020">
    <property type="term" value="C:membrane"/>
    <property type="evidence" value="ECO:0007669"/>
    <property type="project" value="InterPro"/>
</dbReference>
<keyword evidence="12" id="KW-1185">Reference proteome</keyword>
<name>A0A834LRI6_RHOSS</name>
<evidence type="ECO:0000256" key="6">
    <source>
        <dbReference type="ARBA" id="ARBA00023136"/>
    </source>
</evidence>
<proteinExistence type="predicted"/>
<evidence type="ECO:0000256" key="7">
    <source>
        <dbReference type="SAM" id="Phobius"/>
    </source>
</evidence>
<evidence type="ECO:0000256" key="2">
    <source>
        <dbReference type="ARBA" id="ARBA00022692"/>
    </source>
</evidence>
<dbReference type="InterPro" id="IPR003439">
    <property type="entry name" value="ABC_transporter-like_ATP-bd"/>
</dbReference>
<feature type="signal peptide" evidence="8">
    <location>
        <begin position="1"/>
        <end position="29"/>
    </location>
</feature>
<comment type="caution">
    <text evidence="11">The sequence shown here is derived from an EMBL/GenBank/DDBJ whole genome shotgun (WGS) entry which is preliminary data.</text>
</comment>
<evidence type="ECO:0000256" key="4">
    <source>
        <dbReference type="ARBA" id="ARBA00022840"/>
    </source>
</evidence>
<evidence type="ECO:0000256" key="3">
    <source>
        <dbReference type="ARBA" id="ARBA00022741"/>
    </source>
</evidence>
<evidence type="ECO:0000259" key="9">
    <source>
        <dbReference type="PROSITE" id="PS50893"/>
    </source>
</evidence>
<dbReference type="PANTHER" id="PTHR24223:SF263">
    <property type="entry name" value="ABC-TYPE XENOBIOTIC TRANSPORTER"/>
    <property type="match status" value="1"/>
</dbReference>
<sequence length="707" mass="79223">MIMTIVSARTCASLSLISSLAIVVEMCCGVNPYTNQPRPSRLVVSELQLLEATEYIMTIFCGNSVYLYECGNNCKSGLPPIINPYSSINHVLVISIDILVQFYCSSVHLGTKSMQKPLLMHSTNLDKGKEKVLEDKNIPKLRQVDRVETCYFVLKEKLSKEKEKGTLNPSVLITIFLWQLKSILVSGFFALIKVLTLATGPLFLRAFILVAEGKETFKYEGYAPTAGLFLGKRFESLSERQWSFRTRLIGPQIRSLLTAAIYQKQLKLSNAAKINHSPGQITNYVMVDSSDMDNRPSDLPSIFYRRLRYGDCNYCRAFRILQEPITMIPDVGAVFIEAKVRVYREIAYVSQAAWIQMGTMQENILFGCTMDQNRYEEVLEKCSLKKDLEMLPFADCTIIGEWGVNLSGGQKQWVQLARALYKDVDIYLLDDPFSDVDAHTATSLFNEYVIGALVRKTVLLVTHQVDFLPAFDSISLVSEGKIVEAAIYDQLLASSQQFQNLVNAHKSLWLDQESSVSRLELISAYSLIGSVFRAPISFYDSTPLGRILSRVSSDMSIVDLELAFIFTLSMGNTMNAYFSFGVLASLTWPILFVILPMVIVTIILQSTTKSSVATHLAESIAGAVTIRAFGEEDRFFSENLQLIDANASSFFHKFSADEWLCQCLEILCAIVLSCSELGMTFLFNDTSKSDHKSILLIVFIAFATCII</sequence>
<dbReference type="AlphaFoldDB" id="A0A834LRI6"/>
<dbReference type="Proteomes" id="UP000626092">
    <property type="component" value="Unassembled WGS sequence"/>
</dbReference>
<dbReference type="Gene3D" id="3.40.50.300">
    <property type="entry name" value="P-loop containing nucleotide triphosphate hydrolases"/>
    <property type="match status" value="1"/>
</dbReference>
<keyword evidence="5 7" id="KW-1133">Transmembrane helix</keyword>
<dbReference type="Pfam" id="PF00664">
    <property type="entry name" value="ABC_membrane"/>
    <property type="match status" value="1"/>
</dbReference>
<protein>
    <submittedName>
        <fullName evidence="11">Uncharacterized protein</fullName>
    </submittedName>
</protein>
<evidence type="ECO:0000256" key="8">
    <source>
        <dbReference type="SAM" id="SignalP"/>
    </source>
</evidence>
<keyword evidence="4" id="KW-0067">ATP-binding</keyword>
<dbReference type="Pfam" id="PF24358">
    <property type="entry name" value="ABCC10_N"/>
    <property type="match status" value="1"/>
</dbReference>
<keyword evidence="1" id="KW-0813">Transport</keyword>
<evidence type="ECO:0000313" key="12">
    <source>
        <dbReference type="Proteomes" id="UP000626092"/>
    </source>
</evidence>
<keyword evidence="3" id="KW-0547">Nucleotide-binding</keyword>
<dbReference type="GO" id="GO:0140359">
    <property type="term" value="F:ABC-type transporter activity"/>
    <property type="evidence" value="ECO:0007669"/>
    <property type="project" value="InterPro"/>
</dbReference>
<keyword evidence="6 7" id="KW-0472">Membrane</keyword>
<dbReference type="GO" id="GO:0016887">
    <property type="term" value="F:ATP hydrolysis activity"/>
    <property type="evidence" value="ECO:0007669"/>
    <property type="project" value="InterPro"/>
</dbReference>
<dbReference type="InterPro" id="IPR050173">
    <property type="entry name" value="ABC_transporter_C-like"/>
</dbReference>
<dbReference type="GO" id="GO:0005524">
    <property type="term" value="F:ATP binding"/>
    <property type="evidence" value="ECO:0007669"/>
    <property type="project" value="UniProtKB-KW"/>
</dbReference>
<gene>
    <name evidence="11" type="ORF">RHSIM_Rhsim02G0137200</name>
</gene>
<dbReference type="InterPro" id="IPR027417">
    <property type="entry name" value="P-loop_NTPase"/>
</dbReference>
<dbReference type="PROSITE" id="PS50893">
    <property type="entry name" value="ABC_TRANSPORTER_2"/>
    <property type="match status" value="1"/>
</dbReference>
<keyword evidence="8" id="KW-0732">Signal</keyword>
<evidence type="ECO:0000313" key="11">
    <source>
        <dbReference type="EMBL" id="KAF7149665.1"/>
    </source>
</evidence>
<feature type="chain" id="PRO_5032723251" evidence="8">
    <location>
        <begin position="30"/>
        <end position="707"/>
    </location>
</feature>
<organism evidence="11 12">
    <name type="scientific">Rhododendron simsii</name>
    <name type="common">Sims's rhododendron</name>
    <dbReference type="NCBI Taxonomy" id="118357"/>
    <lineage>
        <taxon>Eukaryota</taxon>
        <taxon>Viridiplantae</taxon>
        <taxon>Streptophyta</taxon>
        <taxon>Embryophyta</taxon>
        <taxon>Tracheophyta</taxon>
        <taxon>Spermatophyta</taxon>
        <taxon>Magnoliopsida</taxon>
        <taxon>eudicotyledons</taxon>
        <taxon>Gunneridae</taxon>
        <taxon>Pentapetalae</taxon>
        <taxon>asterids</taxon>
        <taxon>Ericales</taxon>
        <taxon>Ericaceae</taxon>
        <taxon>Ericoideae</taxon>
        <taxon>Rhodoreae</taxon>
        <taxon>Rhododendron</taxon>
    </lineage>
</organism>
<dbReference type="PROSITE" id="PS50929">
    <property type="entry name" value="ABC_TM1F"/>
    <property type="match status" value="1"/>
</dbReference>
<dbReference type="InterPro" id="IPR011527">
    <property type="entry name" value="ABC1_TM_dom"/>
</dbReference>
<feature type="domain" description="ABC transmembrane type-1" evidence="10">
    <location>
        <begin position="527"/>
        <end position="672"/>
    </location>
</feature>
<reference evidence="11" key="1">
    <citation type="submission" date="2019-11" db="EMBL/GenBank/DDBJ databases">
        <authorList>
            <person name="Liu Y."/>
            <person name="Hou J."/>
            <person name="Li T.-Q."/>
            <person name="Guan C.-H."/>
            <person name="Wu X."/>
            <person name="Wu H.-Z."/>
            <person name="Ling F."/>
            <person name="Zhang R."/>
            <person name="Shi X.-G."/>
            <person name="Ren J.-P."/>
            <person name="Chen E.-F."/>
            <person name="Sun J.-M."/>
        </authorList>
    </citation>
    <scope>NUCLEOTIDE SEQUENCE</scope>
    <source>
        <strain evidence="11">Adult_tree_wgs_1</strain>
        <tissue evidence="11">Leaves</tissue>
    </source>
</reference>
<dbReference type="EMBL" id="WJXA01000002">
    <property type="protein sequence ID" value="KAF7149665.1"/>
    <property type="molecule type" value="Genomic_DNA"/>
</dbReference>
<evidence type="ECO:0000259" key="10">
    <source>
        <dbReference type="PROSITE" id="PS50929"/>
    </source>
</evidence>
<keyword evidence="2 7" id="KW-0812">Transmembrane</keyword>
<accession>A0A834LRI6</accession>
<feature type="transmembrane region" description="Helical" evidence="7">
    <location>
        <begin position="586"/>
        <end position="604"/>
    </location>
</feature>
<dbReference type="Gene3D" id="1.20.1560.10">
    <property type="entry name" value="ABC transporter type 1, transmembrane domain"/>
    <property type="match status" value="1"/>
</dbReference>
<dbReference type="SUPFAM" id="SSF52540">
    <property type="entry name" value="P-loop containing nucleoside triphosphate hydrolases"/>
    <property type="match status" value="1"/>
</dbReference>
<dbReference type="PANTHER" id="PTHR24223">
    <property type="entry name" value="ATP-BINDING CASSETTE SUB-FAMILY C"/>
    <property type="match status" value="1"/>
</dbReference>
<feature type="domain" description="ABC transporter" evidence="9">
    <location>
        <begin position="266"/>
        <end position="504"/>
    </location>
</feature>
<dbReference type="SUPFAM" id="SSF90123">
    <property type="entry name" value="ABC transporter transmembrane region"/>
    <property type="match status" value="2"/>
</dbReference>